<evidence type="ECO:0000313" key="2">
    <source>
        <dbReference type="Proteomes" id="UP000190625"/>
    </source>
</evidence>
<proteinExistence type="predicted"/>
<dbReference type="EMBL" id="FUWM01000025">
    <property type="protein sequence ID" value="SJZ99604.1"/>
    <property type="molecule type" value="Genomic_DNA"/>
</dbReference>
<keyword evidence="2" id="KW-1185">Reference proteome</keyword>
<dbReference type="AlphaFoldDB" id="A0A1T4Q7D8"/>
<evidence type="ECO:0008006" key="3">
    <source>
        <dbReference type="Google" id="ProtNLM"/>
    </source>
</evidence>
<protein>
    <recommendedName>
        <fullName evidence="3">Transposase</fullName>
    </recommendedName>
</protein>
<evidence type="ECO:0000313" key="1">
    <source>
        <dbReference type="EMBL" id="SJZ99604.1"/>
    </source>
</evidence>
<dbReference type="Proteomes" id="UP000190625">
    <property type="component" value="Unassembled WGS sequence"/>
</dbReference>
<feature type="non-terminal residue" evidence="1">
    <location>
        <position position="1"/>
    </location>
</feature>
<organism evidence="1 2">
    <name type="scientific">Selenihalanaerobacter shriftii</name>
    <dbReference type="NCBI Taxonomy" id="142842"/>
    <lineage>
        <taxon>Bacteria</taxon>
        <taxon>Bacillati</taxon>
        <taxon>Bacillota</taxon>
        <taxon>Clostridia</taxon>
        <taxon>Halanaerobiales</taxon>
        <taxon>Halobacteroidaceae</taxon>
        <taxon>Selenihalanaerobacter</taxon>
    </lineage>
</organism>
<accession>A0A1T4Q7D8</accession>
<sequence length="80" mass="9198">AELKNLSRQYEKITQLYRETQLKFRSIVDLIFPQFDTTFTNLCCKTSLKVISAFPTPEAMLNADQDKLKSILKVSTHSEA</sequence>
<reference evidence="2" key="1">
    <citation type="submission" date="2017-02" db="EMBL/GenBank/DDBJ databases">
        <authorList>
            <person name="Varghese N."/>
            <person name="Submissions S."/>
        </authorList>
    </citation>
    <scope>NUCLEOTIDE SEQUENCE [LARGE SCALE GENOMIC DNA]</scope>
    <source>
        <strain evidence="2">ATCC BAA-73</strain>
    </source>
</reference>
<gene>
    <name evidence="1" type="ORF">SAMN02745118_02455</name>
</gene>
<name>A0A1T4Q7D8_9FIRM</name>